<proteinExistence type="predicted"/>
<evidence type="ECO:0000256" key="4">
    <source>
        <dbReference type="ARBA" id="ARBA00022679"/>
    </source>
</evidence>
<evidence type="ECO:0000256" key="3">
    <source>
        <dbReference type="ARBA" id="ARBA00022553"/>
    </source>
</evidence>
<dbReference type="Gene3D" id="3.30.565.10">
    <property type="entry name" value="Histidine kinase-like ATPase, C-terminal domain"/>
    <property type="match status" value="1"/>
</dbReference>
<accession>A0A8J3II50</accession>
<dbReference type="InterPro" id="IPR029016">
    <property type="entry name" value="GAF-like_dom_sf"/>
</dbReference>
<dbReference type="Gene3D" id="3.30.450.40">
    <property type="match status" value="1"/>
</dbReference>
<dbReference type="PROSITE" id="PS50109">
    <property type="entry name" value="HIS_KIN"/>
    <property type="match status" value="1"/>
</dbReference>
<dbReference type="SUPFAM" id="SSF55874">
    <property type="entry name" value="ATPase domain of HSP90 chaperone/DNA topoisomerase II/histidine kinase"/>
    <property type="match status" value="1"/>
</dbReference>
<reference evidence="9" key="1">
    <citation type="submission" date="2020-10" db="EMBL/GenBank/DDBJ databases">
        <title>Taxonomic study of unclassified bacteria belonging to the class Ktedonobacteria.</title>
        <authorList>
            <person name="Yabe S."/>
            <person name="Wang C.M."/>
            <person name="Zheng Y."/>
            <person name="Sakai Y."/>
            <person name="Cavaletti L."/>
            <person name="Monciardini P."/>
            <person name="Donadio S."/>
        </authorList>
    </citation>
    <scope>NUCLEOTIDE SEQUENCE</scope>
    <source>
        <strain evidence="9">ID150040</strain>
    </source>
</reference>
<feature type="domain" description="Histidine kinase" evidence="8">
    <location>
        <begin position="230"/>
        <end position="471"/>
    </location>
</feature>
<dbReference type="InterPro" id="IPR005467">
    <property type="entry name" value="His_kinase_dom"/>
</dbReference>
<dbReference type="SMART" id="SM00387">
    <property type="entry name" value="HATPase_c"/>
    <property type="match status" value="1"/>
</dbReference>
<dbReference type="SMART" id="SM00065">
    <property type="entry name" value="GAF"/>
    <property type="match status" value="1"/>
</dbReference>
<dbReference type="SUPFAM" id="SSF55781">
    <property type="entry name" value="GAF domain-like"/>
    <property type="match status" value="1"/>
</dbReference>
<keyword evidence="5" id="KW-0418">Kinase</keyword>
<feature type="coiled-coil region" evidence="7">
    <location>
        <begin position="12"/>
        <end position="39"/>
    </location>
</feature>
<organism evidence="9 10">
    <name type="scientific">Reticulibacter mediterranei</name>
    <dbReference type="NCBI Taxonomy" id="2778369"/>
    <lineage>
        <taxon>Bacteria</taxon>
        <taxon>Bacillati</taxon>
        <taxon>Chloroflexota</taxon>
        <taxon>Ktedonobacteria</taxon>
        <taxon>Ktedonobacterales</taxon>
        <taxon>Reticulibacteraceae</taxon>
        <taxon>Reticulibacter</taxon>
    </lineage>
</organism>
<dbReference type="GO" id="GO:0005886">
    <property type="term" value="C:plasma membrane"/>
    <property type="evidence" value="ECO:0007669"/>
    <property type="project" value="TreeGrafter"/>
</dbReference>
<dbReference type="InterPro" id="IPR003661">
    <property type="entry name" value="HisK_dim/P_dom"/>
</dbReference>
<dbReference type="Gene3D" id="1.10.287.130">
    <property type="match status" value="1"/>
</dbReference>
<dbReference type="SUPFAM" id="SSF47384">
    <property type="entry name" value="Homodimeric domain of signal transducing histidine kinase"/>
    <property type="match status" value="1"/>
</dbReference>
<dbReference type="EC" id="2.7.13.3" evidence="2"/>
<gene>
    <name evidence="9" type="ORF">KSF_050390</name>
</gene>
<evidence type="ECO:0000313" key="9">
    <source>
        <dbReference type="EMBL" id="GHO94991.1"/>
    </source>
</evidence>
<dbReference type="InterPro" id="IPR003594">
    <property type="entry name" value="HATPase_dom"/>
</dbReference>
<dbReference type="PANTHER" id="PTHR43047:SF72">
    <property type="entry name" value="OSMOSENSING HISTIDINE PROTEIN KINASE SLN1"/>
    <property type="match status" value="1"/>
</dbReference>
<dbReference type="InterPro" id="IPR003018">
    <property type="entry name" value="GAF"/>
</dbReference>
<dbReference type="Pfam" id="PF02518">
    <property type="entry name" value="HATPase_c"/>
    <property type="match status" value="1"/>
</dbReference>
<protein>
    <recommendedName>
        <fullName evidence="2">histidine kinase</fullName>
        <ecNumber evidence="2">2.7.13.3</ecNumber>
    </recommendedName>
</protein>
<dbReference type="PRINTS" id="PR00344">
    <property type="entry name" value="BCTRLSENSOR"/>
</dbReference>
<dbReference type="AlphaFoldDB" id="A0A8J3II50"/>
<dbReference type="InterPro" id="IPR004358">
    <property type="entry name" value="Sig_transdc_His_kin-like_C"/>
</dbReference>
<dbReference type="PANTHER" id="PTHR43047">
    <property type="entry name" value="TWO-COMPONENT HISTIDINE PROTEIN KINASE"/>
    <property type="match status" value="1"/>
</dbReference>
<dbReference type="GO" id="GO:0000155">
    <property type="term" value="F:phosphorelay sensor kinase activity"/>
    <property type="evidence" value="ECO:0007669"/>
    <property type="project" value="InterPro"/>
</dbReference>
<dbReference type="Pfam" id="PF00512">
    <property type="entry name" value="HisKA"/>
    <property type="match status" value="1"/>
</dbReference>
<evidence type="ECO:0000259" key="8">
    <source>
        <dbReference type="PROSITE" id="PS50109"/>
    </source>
</evidence>
<dbReference type="InterPro" id="IPR036097">
    <property type="entry name" value="HisK_dim/P_sf"/>
</dbReference>
<dbReference type="EMBL" id="BNJK01000001">
    <property type="protein sequence ID" value="GHO94991.1"/>
    <property type="molecule type" value="Genomic_DNA"/>
</dbReference>
<evidence type="ECO:0000256" key="6">
    <source>
        <dbReference type="ARBA" id="ARBA00023012"/>
    </source>
</evidence>
<dbReference type="Proteomes" id="UP000597444">
    <property type="component" value="Unassembled WGS sequence"/>
</dbReference>
<dbReference type="SMART" id="SM00388">
    <property type="entry name" value="HisKA"/>
    <property type="match status" value="1"/>
</dbReference>
<keyword evidence="3" id="KW-0597">Phosphoprotein</keyword>
<evidence type="ECO:0000256" key="7">
    <source>
        <dbReference type="SAM" id="Coils"/>
    </source>
</evidence>
<evidence type="ECO:0000256" key="2">
    <source>
        <dbReference type="ARBA" id="ARBA00012438"/>
    </source>
</evidence>
<keyword evidence="6" id="KW-0902">Two-component regulatory system</keyword>
<keyword evidence="7" id="KW-0175">Coiled coil</keyword>
<comment type="caution">
    <text evidence="9">The sequence shown here is derived from an EMBL/GenBank/DDBJ whole genome shotgun (WGS) entry which is preliminary data.</text>
</comment>
<dbReference type="InterPro" id="IPR036890">
    <property type="entry name" value="HATPase_C_sf"/>
</dbReference>
<name>A0A8J3II50_9CHLR</name>
<keyword evidence="10" id="KW-1185">Reference proteome</keyword>
<dbReference type="CDD" id="cd00082">
    <property type="entry name" value="HisKA"/>
    <property type="match status" value="1"/>
</dbReference>
<evidence type="ECO:0000256" key="1">
    <source>
        <dbReference type="ARBA" id="ARBA00000085"/>
    </source>
</evidence>
<keyword evidence="4" id="KW-0808">Transferase</keyword>
<sequence length="471" mass="53892">MFVDSFPDFQKDVTSREQIVELQEEARRAREELRVLTKVSNVLLSPEALRDLQTVYRTIYQQLKSLLPIDFFAIDRYDQRQEKIIQEFKVEDGEILSFPANKALPPLFLEFLGQEEQALIFYSTQEEWMRIKAAMPRLADTLENDLSLPSGRKPRSGISLVIRHEKEPLGILTALSFKEHSFERQHLDMLIAISMQIAIAIKNASMYSELRQALKIAQESERLQNHFLMTASHELRTPLTAVQGYLELLDTFSGTLSEDTKKQFLSNAHRASEELGLLLGNIMDASRIDQDKVEMHLRSIRLLDPICTIVEIMEPLLIRESRPVEIHIPDTLYVIADELRFRQVMLNLIGNALKYSPAPQGIAIRAESLTYDQLTDRIPLTKQIAPLSVQQRYAVVALRDWGPGIAPEDQQRLFTKFMRLNRAINSTQRGAGLGLYLCRQLTEAMNGYIWMESEGIPGEGSTFYVALPQSE</sequence>
<comment type="catalytic activity">
    <reaction evidence="1">
        <text>ATP + protein L-histidine = ADP + protein N-phospho-L-histidine.</text>
        <dbReference type="EC" id="2.7.13.3"/>
    </reaction>
</comment>
<evidence type="ECO:0000313" key="10">
    <source>
        <dbReference type="Proteomes" id="UP000597444"/>
    </source>
</evidence>
<dbReference type="GO" id="GO:0009927">
    <property type="term" value="F:histidine phosphotransfer kinase activity"/>
    <property type="evidence" value="ECO:0007669"/>
    <property type="project" value="TreeGrafter"/>
</dbReference>
<evidence type="ECO:0000256" key="5">
    <source>
        <dbReference type="ARBA" id="ARBA00022777"/>
    </source>
</evidence>